<keyword evidence="2" id="KW-1185">Reference proteome</keyword>
<gene>
    <name evidence="1" type="ORF">ACGRH2_01590</name>
</gene>
<comment type="caution">
    <text evidence="1">The sequence shown here is derived from an EMBL/GenBank/DDBJ whole genome shotgun (WGS) entry which is preliminary data.</text>
</comment>
<protein>
    <submittedName>
        <fullName evidence="1">Exoribonuclease R</fullName>
    </submittedName>
</protein>
<organism evidence="1 2">
    <name type="scientific">Vibrio barjaei</name>
    <dbReference type="NCBI Taxonomy" id="1676683"/>
    <lineage>
        <taxon>Bacteria</taxon>
        <taxon>Pseudomonadati</taxon>
        <taxon>Pseudomonadota</taxon>
        <taxon>Gammaproteobacteria</taxon>
        <taxon>Vibrionales</taxon>
        <taxon>Vibrionaceae</taxon>
        <taxon>Vibrio</taxon>
    </lineage>
</organism>
<proteinExistence type="predicted"/>
<reference evidence="1 2" key="1">
    <citation type="submission" date="2024-10" db="EMBL/GenBank/DDBJ databases">
        <authorList>
            <person name="Yibar A."/>
            <person name="Saticioglu I.B."/>
            <person name="Duman M."/>
            <person name="Ajmi N."/>
            <person name="Gurler F."/>
            <person name="Ay H."/>
            <person name="Onuk E."/>
            <person name="Guler S."/>
            <person name="Romalde J.L."/>
        </authorList>
    </citation>
    <scope>NUCLEOTIDE SEQUENCE [LARGE SCALE GENOMIC DNA]</scope>
    <source>
        <strain evidence="1 2">1-TCBS-B</strain>
    </source>
</reference>
<dbReference type="EMBL" id="JBIHSF010000004">
    <property type="protein sequence ID" value="MFH0259141.1"/>
    <property type="molecule type" value="Genomic_DNA"/>
</dbReference>
<sequence length="155" mass="18198">MLRDYTFNCLVTMPRHELEEFSLRMISRMVPEDVMSELFTFEQEEVDSEERMMSARLDATLRMTAIALSEIQQAFDDSENAKQNSERMTRLVLWHFYAISFNLEQAITLGMHCEQVEKLLIDPPQDAFGWVKILTELLHTYAKLNAEQDPQQDTE</sequence>
<dbReference type="RefSeq" id="WP_394628378.1">
    <property type="nucleotide sequence ID" value="NZ_JBIHSF010000004.1"/>
</dbReference>
<accession>A0ABW7ICD8</accession>
<evidence type="ECO:0000313" key="1">
    <source>
        <dbReference type="EMBL" id="MFH0259141.1"/>
    </source>
</evidence>
<dbReference type="Proteomes" id="UP001607125">
    <property type="component" value="Unassembled WGS sequence"/>
</dbReference>
<evidence type="ECO:0000313" key="2">
    <source>
        <dbReference type="Proteomes" id="UP001607125"/>
    </source>
</evidence>
<name>A0ABW7ICD8_9VIBR</name>